<dbReference type="EMBL" id="RCHS01003687">
    <property type="protein sequence ID" value="RMX40147.1"/>
    <property type="molecule type" value="Genomic_DNA"/>
</dbReference>
<accession>A0A3M6TFH5</accession>
<proteinExistence type="predicted"/>
<feature type="compositionally biased region" description="Polar residues" evidence="1">
    <location>
        <begin position="59"/>
        <end position="72"/>
    </location>
</feature>
<evidence type="ECO:0000313" key="2">
    <source>
        <dbReference type="EMBL" id="RMX40147.1"/>
    </source>
</evidence>
<reference evidence="2 3" key="1">
    <citation type="journal article" date="2018" name="Sci. Rep.">
        <title>Comparative analysis of the Pocillopora damicornis genome highlights role of immune system in coral evolution.</title>
        <authorList>
            <person name="Cunning R."/>
            <person name="Bay R.A."/>
            <person name="Gillette P."/>
            <person name="Baker A.C."/>
            <person name="Traylor-Knowles N."/>
        </authorList>
    </citation>
    <scope>NUCLEOTIDE SEQUENCE [LARGE SCALE GENOMIC DNA]</scope>
    <source>
        <strain evidence="2">RSMAS</strain>
        <tissue evidence="2">Whole animal</tissue>
    </source>
</reference>
<name>A0A3M6TFH5_POCDA</name>
<comment type="caution">
    <text evidence="2">The sequence shown here is derived from an EMBL/GenBank/DDBJ whole genome shotgun (WGS) entry which is preliminary data.</text>
</comment>
<evidence type="ECO:0000256" key="1">
    <source>
        <dbReference type="SAM" id="MobiDB-lite"/>
    </source>
</evidence>
<organism evidence="2 3">
    <name type="scientific">Pocillopora damicornis</name>
    <name type="common">Cauliflower coral</name>
    <name type="synonym">Millepora damicornis</name>
    <dbReference type="NCBI Taxonomy" id="46731"/>
    <lineage>
        <taxon>Eukaryota</taxon>
        <taxon>Metazoa</taxon>
        <taxon>Cnidaria</taxon>
        <taxon>Anthozoa</taxon>
        <taxon>Hexacorallia</taxon>
        <taxon>Scleractinia</taxon>
        <taxon>Astrocoeniina</taxon>
        <taxon>Pocilloporidae</taxon>
        <taxon>Pocillopora</taxon>
    </lineage>
</organism>
<gene>
    <name evidence="2" type="ORF">pdam_00002265</name>
</gene>
<keyword evidence="3" id="KW-1185">Reference proteome</keyword>
<sequence length="123" mass="14179">MNKLIKSAVPHPYDDVLSDFPEILRSHFHCWVRTRGQGWYLGKDTENHKRVKEKRLGQSEASPQTYPQVSNNIIQPLTPRNRMAICSKSVSGDSKELPNKKFVKKVPAKHVNILETQEDIGWE</sequence>
<protein>
    <submittedName>
        <fullName evidence="2">Uncharacterized protein</fullName>
    </submittedName>
</protein>
<dbReference type="Proteomes" id="UP000275408">
    <property type="component" value="Unassembled WGS sequence"/>
</dbReference>
<feature type="region of interest" description="Disordered" evidence="1">
    <location>
        <begin position="53"/>
        <end position="72"/>
    </location>
</feature>
<evidence type="ECO:0000313" key="3">
    <source>
        <dbReference type="Proteomes" id="UP000275408"/>
    </source>
</evidence>
<dbReference type="AlphaFoldDB" id="A0A3M6TFH5"/>